<dbReference type="EC" id="4.6.1.-" evidence="3"/>
<evidence type="ECO:0000256" key="1">
    <source>
        <dbReference type="SAM" id="Phobius"/>
    </source>
</evidence>
<evidence type="ECO:0000313" key="4">
    <source>
        <dbReference type="Proteomes" id="UP001172083"/>
    </source>
</evidence>
<protein>
    <submittedName>
        <fullName evidence="3">Adenylate/guanylate cyclase domain-containing protein</fullName>
        <ecNumber evidence="3">4.6.1.-</ecNumber>
    </submittedName>
</protein>
<dbReference type="SUPFAM" id="SSF55073">
    <property type="entry name" value="Nucleotide cyclase"/>
    <property type="match status" value="1"/>
</dbReference>
<keyword evidence="1" id="KW-0472">Membrane</keyword>
<dbReference type="RefSeq" id="WP_346755773.1">
    <property type="nucleotide sequence ID" value="NZ_JAUJEB010000001.1"/>
</dbReference>
<evidence type="ECO:0000313" key="3">
    <source>
        <dbReference type="EMBL" id="MDN5210429.1"/>
    </source>
</evidence>
<keyword evidence="1" id="KW-1133">Transmembrane helix</keyword>
<dbReference type="CDD" id="cd07302">
    <property type="entry name" value="CHD"/>
    <property type="match status" value="1"/>
</dbReference>
<feature type="transmembrane region" description="Helical" evidence="1">
    <location>
        <begin position="72"/>
        <end position="97"/>
    </location>
</feature>
<keyword evidence="4" id="KW-1185">Reference proteome</keyword>
<organism evidence="3 4">
    <name type="scientific">Agaribacillus aureus</name>
    <dbReference type="NCBI Taxonomy" id="3051825"/>
    <lineage>
        <taxon>Bacteria</taxon>
        <taxon>Pseudomonadati</taxon>
        <taxon>Bacteroidota</taxon>
        <taxon>Cytophagia</taxon>
        <taxon>Cytophagales</taxon>
        <taxon>Splendidivirgaceae</taxon>
        <taxon>Agaribacillus</taxon>
    </lineage>
</organism>
<evidence type="ECO:0000259" key="2">
    <source>
        <dbReference type="PROSITE" id="PS50125"/>
    </source>
</evidence>
<dbReference type="EMBL" id="JAUJEB010000001">
    <property type="protein sequence ID" value="MDN5210429.1"/>
    <property type="molecule type" value="Genomic_DNA"/>
</dbReference>
<feature type="transmembrane region" description="Helical" evidence="1">
    <location>
        <begin position="12"/>
        <end position="32"/>
    </location>
</feature>
<feature type="transmembrane region" description="Helical" evidence="1">
    <location>
        <begin position="125"/>
        <end position="143"/>
    </location>
</feature>
<sequence>MSLSLYQLRKLRITAYLVAVGVVAGPFYVIFSDGFDHLFPYINSMIGGVMGALFISWVELELLSGKKRFLKFYYVLLIRTGLYGLVIPSMLFLIFVISRMVRYDLSFGGVLSSSEFQNYIYEQDFNVAIAYAIVLSFLASFSYQMSRKMGQGVLLSFMIGRFYHPIKDEKVFMFINLKNSNEVINKVGRFNFHRFLKDVTYHIAPPILIHHGIIHHYVEDEIVIYWDKKSAFKRAHCINTFFSIIGRFETLKEDYLQKYGHTPQFQAALHAGEVIQGEIGELKSEIAFYGDPVNTTSRILGQCQLLQKPFLVSEQIKNNVQLLPDFEWVDCGVLTLKGKDDKTHLYSVKKTALSD</sequence>
<dbReference type="GO" id="GO:0016829">
    <property type="term" value="F:lyase activity"/>
    <property type="evidence" value="ECO:0007669"/>
    <property type="project" value="UniProtKB-KW"/>
</dbReference>
<keyword evidence="3" id="KW-0456">Lyase</keyword>
<comment type="caution">
    <text evidence="3">The sequence shown here is derived from an EMBL/GenBank/DDBJ whole genome shotgun (WGS) entry which is preliminary data.</text>
</comment>
<dbReference type="InterPro" id="IPR001054">
    <property type="entry name" value="A/G_cyclase"/>
</dbReference>
<dbReference type="PROSITE" id="PS50125">
    <property type="entry name" value="GUANYLATE_CYCLASE_2"/>
    <property type="match status" value="1"/>
</dbReference>
<reference evidence="3" key="1">
    <citation type="submission" date="2023-06" db="EMBL/GenBank/DDBJ databases">
        <title>Genomic of Agaribacillus aureum.</title>
        <authorList>
            <person name="Wang G."/>
        </authorList>
    </citation>
    <scope>NUCLEOTIDE SEQUENCE</scope>
    <source>
        <strain evidence="3">BMA12</strain>
    </source>
</reference>
<feature type="transmembrane region" description="Helical" evidence="1">
    <location>
        <begin position="38"/>
        <end position="60"/>
    </location>
</feature>
<feature type="domain" description="Guanylate cyclase" evidence="2">
    <location>
        <begin position="264"/>
        <end position="300"/>
    </location>
</feature>
<gene>
    <name evidence="3" type="ORF">QQ020_00170</name>
</gene>
<accession>A0ABT8KY66</accession>
<proteinExistence type="predicted"/>
<dbReference type="Proteomes" id="UP001172083">
    <property type="component" value="Unassembled WGS sequence"/>
</dbReference>
<dbReference type="Gene3D" id="3.30.70.1230">
    <property type="entry name" value="Nucleotide cyclase"/>
    <property type="match status" value="1"/>
</dbReference>
<dbReference type="InterPro" id="IPR029787">
    <property type="entry name" value="Nucleotide_cyclase"/>
</dbReference>
<name>A0ABT8KY66_9BACT</name>
<keyword evidence="1" id="KW-0812">Transmembrane</keyword>